<dbReference type="AlphaFoldDB" id="A0A3M7PQL9"/>
<organism evidence="2 3">
    <name type="scientific">Brachionus plicatilis</name>
    <name type="common">Marine rotifer</name>
    <name type="synonym">Brachionus muelleri</name>
    <dbReference type="NCBI Taxonomy" id="10195"/>
    <lineage>
        <taxon>Eukaryota</taxon>
        <taxon>Metazoa</taxon>
        <taxon>Spiralia</taxon>
        <taxon>Gnathifera</taxon>
        <taxon>Rotifera</taxon>
        <taxon>Eurotatoria</taxon>
        <taxon>Monogononta</taxon>
        <taxon>Pseudotrocha</taxon>
        <taxon>Ploima</taxon>
        <taxon>Brachionidae</taxon>
        <taxon>Brachionus</taxon>
    </lineage>
</organism>
<accession>A0A3M7PQL9</accession>
<sequence>MTIVDYGISIVVFSSDCIYAATSIGSVSQNKKRALRKRFFQFRANFYGIVQMLVWKLKSYALKPVVQHPFN</sequence>
<protein>
    <submittedName>
        <fullName evidence="2">Uncharacterized protein</fullName>
    </submittedName>
</protein>
<keyword evidence="1" id="KW-0472">Membrane</keyword>
<evidence type="ECO:0000313" key="3">
    <source>
        <dbReference type="Proteomes" id="UP000276133"/>
    </source>
</evidence>
<dbReference type="Proteomes" id="UP000276133">
    <property type="component" value="Unassembled WGS sequence"/>
</dbReference>
<gene>
    <name evidence="2" type="ORF">BpHYR1_044788</name>
</gene>
<evidence type="ECO:0000256" key="1">
    <source>
        <dbReference type="SAM" id="Phobius"/>
    </source>
</evidence>
<proteinExistence type="predicted"/>
<keyword evidence="1" id="KW-1133">Transmembrane helix</keyword>
<keyword evidence="3" id="KW-1185">Reference proteome</keyword>
<feature type="transmembrane region" description="Helical" evidence="1">
    <location>
        <begin position="6"/>
        <end position="28"/>
    </location>
</feature>
<keyword evidence="1" id="KW-0812">Transmembrane</keyword>
<reference evidence="2 3" key="1">
    <citation type="journal article" date="2018" name="Sci. Rep.">
        <title>Genomic signatures of local adaptation to the degree of environmental predictability in rotifers.</title>
        <authorList>
            <person name="Franch-Gras L."/>
            <person name="Hahn C."/>
            <person name="Garcia-Roger E.M."/>
            <person name="Carmona M.J."/>
            <person name="Serra M."/>
            <person name="Gomez A."/>
        </authorList>
    </citation>
    <scope>NUCLEOTIDE SEQUENCE [LARGE SCALE GENOMIC DNA]</scope>
    <source>
        <strain evidence="2">HYR1</strain>
    </source>
</reference>
<name>A0A3M7PQL9_BRAPC</name>
<comment type="caution">
    <text evidence="2">The sequence shown here is derived from an EMBL/GenBank/DDBJ whole genome shotgun (WGS) entry which is preliminary data.</text>
</comment>
<evidence type="ECO:0000313" key="2">
    <source>
        <dbReference type="EMBL" id="RNA01199.1"/>
    </source>
</evidence>
<dbReference type="EMBL" id="REGN01009417">
    <property type="protein sequence ID" value="RNA01199.1"/>
    <property type="molecule type" value="Genomic_DNA"/>
</dbReference>